<evidence type="ECO:0000259" key="3">
    <source>
        <dbReference type="PROSITE" id="PS50894"/>
    </source>
</evidence>
<sequence>MLAMLAEEIGEDGLALAVQVFLRESDARLARMSDLCPELARDTIAVEAHTLKGAAATLGAVALAALAAELEADAAIITTEDYRVQIARLDTALAHARTHLVALAAAA</sequence>
<evidence type="ECO:0000256" key="2">
    <source>
        <dbReference type="PROSITE-ProRule" id="PRU00110"/>
    </source>
</evidence>
<keyword evidence="2" id="KW-0597">Phosphoprotein</keyword>
<evidence type="ECO:0000256" key="1">
    <source>
        <dbReference type="ARBA" id="ARBA00023012"/>
    </source>
</evidence>
<dbReference type="RefSeq" id="WP_111356154.1">
    <property type="nucleotide sequence ID" value="NZ_NPEU01000036.1"/>
</dbReference>
<dbReference type="InterPro" id="IPR036641">
    <property type="entry name" value="HPT_dom_sf"/>
</dbReference>
<proteinExistence type="predicted"/>
<name>A0A327KRS1_9BRAD</name>
<protein>
    <recommendedName>
        <fullName evidence="3">HPt domain-containing protein</fullName>
    </recommendedName>
</protein>
<comment type="caution">
    <text evidence="4">The sequence shown here is derived from an EMBL/GenBank/DDBJ whole genome shotgun (WGS) entry which is preliminary data.</text>
</comment>
<dbReference type="Pfam" id="PF01627">
    <property type="entry name" value="Hpt"/>
    <property type="match status" value="1"/>
</dbReference>
<dbReference type="EMBL" id="NPEU01000036">
    <property type="protein sequence ID" value="RAI40634.1"/>
    <property type="molecule type" value="Genomic_DNA"/>
</dbReference>
<keyword evidence="5" id="KW-1185">Reference proteome</keyword>
<keyword evidence="1" id="KW-0902">Two-component regulatory system</keyword>
<dbReference type="SUPFAM" id="SSF47226">
    <property type="entry name" value="Histidine-containing phosphotransfer domain, HPT domain"/>
    <property type="match status" value="1"/>
</dbReference>
<gene>
    <name evidence="4" type="ORF">CH338_05615</name>
</gene>
<feature type="domain" description="HPt" evidence="3">
    <location>
        <begin position="10"/>
        <end position="103"/>
    </location>
</feature>
<evidence type="ECO:0000313" key="4">
    <source>
        <dbReference type="EMBL" id="RAI40634.1"/>
    </source>
</evidence>
<dbReference type="GO" id="GO:0000160">
    <property type="term" value="P:phosphorelay signal transduction system"/>
    <property type="evidence" value="ECO:0007669"/>
    <property type="project" value="UniProtKB-KW"/>
</dbReference>
<feature type="modified residue" description="Phosphohistidine" evidence="2">
    <location>
        <position position="49"/>
    </location>
</feature>
<dbReference type="GO" id="GO:0004672">
    <property type="term" value="F:protein kinase activity"/>
    <property type="evidence" value="ECO:0007669"/>
    <property type="project" value="UniProtKB-ARBA"/>
</dbReference>
<dbReference type="AlphaFoldDB" id="A0A327KRS1"/>
<reference evidence="4 5" key="1">
    <citation type="submission" date="2017-07" db="EMBL/GenBank/DDBJ databases">
        <title>Draft Genome Sequences of Select Purple Nonsulfur Bacteria.</title>
        <authorList>
            <person name="Lasarre B."/>
            <person name="Mckinlay J.B."/>
        </authorList>
    </citation>
    <scope>NUCLEOTIDE SEQUENCE [LARGE SCALE GENOMIC DNA]</scope>
    <source>
        <strain evidence="4 5">DSM 11907</strain>
    </source>
</reference>
<dbReference type="Gene3D" id="1.20.120.160">
    <property type="entry name" value="HPT domain"/>
    <property type="match status" value="1"/>
</dbReference>
<dbReference type="PROSITE" id="PS50894">
    <property type="entry name" value="HPT"/>
    <property type="match status" value="1"/>
</dbReference>
<accession>A0A327KRS1</accession>
<evidence type="ECO:0000313" key="5">
    <source>
        <dbReference type="Proteomes" id="UP000248863"/>
    </source>
</evidence>
<organism evidence="4 5">
    <name type="scientific">Rhodoplanes elegans</name>
    <dbReference type="NCBI Taxonomy" id="29408"/>
    <lineage>
        <taxon>Bacteria</taxon>
        <taxon>Pseudomonadati</taxon>
        <taxon>Pseudomonadota</taxon>
        <taxon>Alphaproteobacteria</taxon>
        <taxon>Hyphomicrobiales</taxon>
        <taxon>Nitrobacteraceae</taxon>
        <taxon>Rhodoplanes</taxon>
    </lineage>
</organism>
<dbReference type="Proteomes" id="UP000248863">
    <property type="component" value="Unassembled WGS sequence"/>
</dbReference>
<dbReference type="InterPro" id="IPR008207">
    <property type="entry name" value="Sig_transdc_His_kin_Hpt_dom"/>
</dbReference>